<accession>A0A3A4QWU9</accession>
<dbReference type="InterPro" id="IPR036249">
    <property type="entry name" value="Thioredoxin-like_sf"/>
</dbReference>
<dbReference type="EMBL" id="QZJZ01000093">
    <property type="protein sequence ID" value="RJP56596.1"/>
    <property type="molecule type" value="Genomic_DNA"/>
</dbReference>
<dbReference type="SUPFAM" id="SSF52833">
    <property type="entry name" value="Thioredoxin-like"/>
    <property type="match status" value="1"/>
</dbReference>
<proteinExistence type="predicted"/>
<organism evidence="1 2">
    <name type="scientific">Candidatus Auribacter fodinae</name>
    <dbReference type="NCBI Taxonomy" id="2093366"/>
    <lineage>
        <taxon>Bacteria</taxon>
        <taxon>Pseudomonadati</taxon>
        <taxon>Candidatus Auribacterota</taxon>
        <taxon>Candidatus Auribacteria</taxon>
        <taxon>Candidatus Auribacterales</taxon>
        <taxon>Candidatus Auribacteraceae</taxon>
        <taxon>Candidatus Auribacter</taxon>
    </lineage>
</organism>
<protein>
    <submittedName>
        <fullName evidence="1">(2Fe-2S) ferredoxin domain-containing protein</fullName>
    </submittedName>
</protein>
<dbReference type="Pfam" id="PF01257">
    <property type="entry name" value="2Fe-2S_thioredx"/>
    <property type="match status" value="1"/>
</dbReference>
<evidence type="ECO:0000313" key="2">
    <source>
        <dbReference type="Proteomes" id="UP000266426"/>
    </source>
</evidence>
<reference evidence="1 2" key="1">
    <citation type="journal article" date="2017" name="ISME J.">
        <title>Energy and carbon metabolisms in a deep terrestrial subsurface fluid microbial community.</title>
        <authorList>
            <person name="Momper L."/>
            <person name="Jungbluth S.P."/>
            <person name="Lee M.D."/>
            <person name="Amend J.P."/>
        </authorList>
    </citation>
    <scope>NUCLEOTIDE SEQUENCE [LARGE SCALE GENOMIC DNA]</scope>
    <source>
        <strain evidence="1">SURF_26</strain>
    </source>
</reference>
<dbReference type="AlphaFoldDB" id="A0A3A4QWU9"/>
<gene>
    <name evidence="1" type="ORF">C4541_12100</name>
</gene>
<comment type="caution">
    <text evidence="1">The sequence shown here is derived from an EMBL/GenBank/DDBJ whole genome shotgun (WGS) entry which is preliminary data.</text>
</comment>
<dbReference type="CDD" id="cd02980">
    <property type="entry name" value="TRX_Fd_family"/>
    <property type="match status" value="1"/>
</dbReference>
<name>A0A3A4QWU9_9BACT</name>
<dbReference type="Gene3D" id="3.40.30.10">
    <property type="entry name" value="Glutaredoxin"/>
    <property type="match status" value="1"/>
</dbReference>
<evidence type="ECO:0000313" key="1">
    <source>
        <dbReference type="EMBL" id="RJP56596.1"/>
    </source>
</evidence>
<dbReference type="Proteomes" id="UP000266426">
    <property type="component" value="Unassembled WGS sequence"/>
</dbReference>
<sequence>MDEKIEISICMGSSCFSRGNKNNLEVIQNYISEHGLADKVIVKGLLCEGLCAKGPNISINGTMHNEVDPVAVASLLNHYLKR</sequence>